<feature type="domain" description="GPI-anchored protein LLG1-like" evidence="2">
    <location>
        <begin position="54"/>
        <end position="130"/>
    </location>
</feature>
<evidence type="ECO:0000259" key="2">
    <source>
        <dbReference type="Pfam" id="PF26578"/>
    </source>
</evidence>
<name>A0A6J1CGJ1_MOMCH</name>
<feature type="signal peptide" evidence="1">
    <location>
        <begin position="1"/>
        <end position="27"/>
    </location>
</feature>
<dbReference type="PANTHER" id="PTHR31533:SF2">
    <property type="entry name" value="GPI-ANCHORED PROTEIN LLG1"/>
    <property type="match status" value="1"/>
</dbReference>
<dbReference type="Pfam" id="PF26578">
    <property type="entry name" value="LLG1"/>
    <property type="match status" value="1"/>
</dbReference>
<dbReference type="AlphaFoldDB" id="A0A6J1CGJ1"/>
<gene>
    <name evidence="4" type="primary">LOC111010609</name>
</gene>
<dbReference type="KEGG" id="mcha:111010609"/>
<dbReference type="OrthoDB" id="585255at2759"/>
<evidence type="ECO:0000313" key="3">
    <source>
        <dbReference type="Proteomes" id="UP000504603"/>
    </source>
</evidence>
<dbReference type="InterPro" id="IPR039307">
    <property type="entry name" value="LORELEI-like"/>
</dbReference>
<evidence type="ECO:0000256" key="1">
    <source>
        <dbReference type="SAM" id="SignalP"/>
    </source>
</evidence>
<dbReference type="GeneID" id="111010609"/>
<protein>
    <submittedName>
        <fullName evidence="4">GPI-anchored protein LLG1-like</fullName>
    </submittedName>
</protein>
<proteinExistence type="predicted"/>
<dbReference type="PANTHER" id="PTHR31533">
    <property type="entry name" value="GPI-ANCHORED PROTEIN LLG1-RELATED-RELATED"/>
    <property type="match status" value="1"/>
</dbReference>
<feature type="chain" id="PRO_5027087391" evidence="1">
    <location>
        <begin position="28"/>
        <end position="169"/>
    </location>
</feature>
<dbReference type="RefSeq" id="XP_022139788.1">
    <property type="nucleotide sequence ID" value="XM_022284096.1"/>
</dbReference>
<keyword evidence="1" id="KW-0732">Signal</keyword>
<keyword evidence="3" id="KW-1185">Reference proteome</keyword>
<accession>A0A6J1CGJ1</accession>
<dbReference type="Proteomes" id="UP000504603">
    <property type="component" value="Unplaced"/>
</dbReference>
<dbReference type="InterPro" id="IPR058888">
    <property type="entry name" value="LLG1-like"/>
</dbReference>
<reference evidence="4" key="1">
    <citation type="submission" date="2025-08" db="UniProtKB">
        <authorList>
            <consortium name="RefSeq"/>
        </authorList>
    </citation>
    <scope>IDENTIFICATION</scope>
    <source>
        <strain evidence="4">OHB3-1</strain>
    </source>
</reference>
<sequence length="169" mass="18651">MVSDRYFCNFSLLLLFFLSLLFSPSSFTSISGDVFESQVSIGRSLLQAKKACPVNFEFLNYTIITSRCKGPQYPTDLCCPALTDFACPYAEELNDLSNDCSSTMFSYINLYGKYPPGLFSSECRAGKEGLPCPAQPPSTSSDLNWGSITSFPSRSLFLVAGFVLLSWLL</sequence>
<organism evidence="3 4">
    <name type="scientific">Momordica charantia</name>
    <name type="common">Bitter gourd</name>
    <name type="synonym">Balsam pear</name>
    <dbReference type="NCBI Taxonomy" id="3673"/>
    <lineage>
        <taxon>Eukaryota</taxon>
        <taxon>Viridiplantae</taxon>
        <taxon>Streptophyta</taxon>
        <taxon>Embryophyta</taxon>
        <taxon>Tracheophyta</taxon>
        <taxon>Spermatophyta</taxon>
        <taxon>Magnoliopsida</taxon>
        <taxon>eudicotyledons</taxon>
        <taxon>Gunneridae</taxon>
        <taxon>Pentapetalae</taxon>
        <taxon>rosids</taxon>
        <taxon>fabids</taxon>
        <taxon>Cucurbitales</taxon>
        <taxon>Cucurbitaceae</taxon>
        <taxon>Momordiceae</taxon>
        <taxon>Momordica</taxon>
    </lineage>
</organism>
<evidence type="ECO:0000313" key="4">
    <source>
        <dbReference type="RefSeq" id="XP_022139788.1"/>
    </source>
</evidence>